<feature type="compositionally biased region" description="Polar residues" evidence="1">
    <location>
        <begin position="1"/>
        <end position="15"/>
    </location>
</feature>
<gene>
    <name evidence="2" type="ORF">GCM10011512_20560</name>
</gene>
<sequence>MSDTQESGQHQSDPDPSNIPGHEDGVGIGATSEANTQEPEDDRDAARAAAQETEREPESARKTDAGPDTLDD</sequence>
<name>A0ABQ1P9P2_9MICC</name>
<dbReference type="EMBL" id="BMJI01000012">
    <property type="protein sequence ID" value="GGC93397.1"/>
    <property type="molecule type" value="Genomic_DNA"/>
</dbReference>
<comment type="caution">
    <text evidence="2">The sequence shown here is derived from an EMBL/GenBank/DDBJ whole genome shotgun (WGS) entry which is preliminary data.</text>
</comment>
<keyword evidence="3" id="KW-1185">Reference proteome</keyword>
<proteinExistence type="predicted"/>
<reference evidence="3" key="1">
    <citation type="journal article" date="2019" name="Int. J. Syst. Evol. Microbiol.">
        <title>The Global Catalogue of Microorganisms (GCM) 10K type strain sequencing project: providing services to taxonomists for standard genome sequencing and annotation.</title>
        <authorList>
            <consortium name="The Broad Institute Genomics Platform"/>
            <consortium name="The Broad Institute Genome Sequencing Center for Infectious Disease"/>
            <person name="Wu L."/>
            <person name="Ma J."/>
        </authorList>
    </citation>
    <scope>NUCLEOTIDE SEQUENCE [LARGE SCALE GENOMIC DNA]</scope>
    <source>
        <strain evidence="3">CGMCC 1.15480</strain>
    </source>
</reference>
<evidence type="ECO:0000256" key="1">
    <source>
        <dbReference type="SAM" id="MobiDB-lite"/>
    </source>
</evidence>
<feature type="compositionally biased region" description="Basic and acidic residues" evidence="1">
    <location>
        <begin position="52"/>
        <end position="65"/>
    </location>
</feature>
<evidence type="ECO:0000313" key="2">
    <source>
        <dbReference type="EMBL" id="GGC93397.1"/>
    </source>
</evidence>
<feature type="region of interest" description="Disordered" evidence="1">
    <location>
        <begin position="1"/>
        <end position="72"/>
    </location>
</feature>
<dbReference type="RefSeq" id="WP_188668311.1">
    <property type="nucleotide sequence ID" value="NZ_BMJI01000012.1"/>
</dbReference>
<evidence type="ECO:0000313" key="3">
    <source>
        <dbReference type="Proteomes" id="UP000597761"/>
    </source>
</evidence>
<accession>A0ABQ1P9P2</accession>
<protein>
    <submittedName>
        <fullName evidence="2">Uncharacterized protein</fullName>
    </submittedName>
</protein>
<organism evidence="2 3">
    <name type="scientific">Tersicoccus solisilvae</name>
    <dbReference type="NCBI Taxonomy" id="1882339"/>
    <lineage>
        <taxon>Bacteria</taxon>
        <taxon>Bacillati</taxon>
        <taxon>Actinomycetota</taxon>
        <taxon>Actinomycetes</taxon>
        <taxon>Micrococcales</taxon>
        <taxon>Micrococcaceae</taxon>
        <taxon>Tersicoccus</taxon>
    </lineage>
</organism>
<dbReference type="Proteomes" id="UP000597761">
    <property type="component" value="Unassembled WGS sequence"/>
</dbReference>